<evidence type="ECO:0000256" key="7">
    <source>
        <dbReference type="ARBA" id="ARBA00023136"/>
    </source>
</evidence>
<dbReference type="InterPro" id="IPR026033">
    <property type="entry name" value="Azg-like_bact_archaea"/>
</dbReference>
<feature type="transmembrane region" description="Helical" evidence="9">
    <location>
        <begin position="132"/>
        <end position="150"/>
    </location>
</feature>
<feature type="transmembrane region" description="Helical" evidence="9">
    <location>
        <begin position="105"/>
        <end position="126"/>
    </location>
</feature>
<dbReference type="InterPro" id="IPR045018">
    <property type="entry name" value="Azg-like"/>
</dbReference>
<dbReference type="GO" id="GO:0005345">
    <property type="term" value="F:purine nucleobase transmembrane transporter activity"/>
    <property type="evidence" value="ECO:0007669"/>
    <property type="project" value="TreeGrafter"/>
</dbReference>
<dbReference type="EMBL" id="CP059378">
    <property type="protein sequence ID" value="QLY78671.1"/>
    <property type="molecule type" value="Genomic_DNA"/>
</dbReference>
<organism evidence="10 11">
    <name type="scientific">Clostridium intestinale</name>
    <dbReference type="NCBI Taxonomy" id="36845"/>
    <lineage>
        <taxon>Bacteria</taxon>
        <taxon>Bacillati</taxon>
        <taxon>Bacillota</taxon>
        <taxon>Clostridia</taxon>
        <taxon>Eubacteriales</taxon>
        <taxon>Clostridiaceae</taxon>
        <taxon>Clostridium</taxon>
    </lineage>
</organism>
<evidence type="ECO:0000256" key="3">
    <source>
        <dbReference type="ARBA" id="ARBA00022448"/>
    </source>
</evidence>
<feature type="transmembrane region" description="Helical" evidence="9">
    <location>
        <begin position="385"/>
        <end position="402"/>
    </location>
</feature>
<keyword evidence="5 8" id="KW-0812">Transmembrane</keyword>
<evidence type="ECO:0000256" key="1">
    <source>
        <dbReference type="ARBA" id="ARBA00004651"/>
    </source>
</evidence>
<sequence length="473" mass="49959">MRRLFMKTEKNNILEKIFKLKENKTDVKTEVLGGLTTFVTIAYALLVVPNILKLGGMNSLGLKGDEAAVLTIANDPVVGSAFASVCIAAAIGTLIMAFYANMPFVLAPGLGLVSFFAFNICLKLGYTWQQGLAAVSISGILFIIITLTSIREKIVYAMPHNLKLAITAGIGLFISLIGLKSGGIVVANPATLVAFGDFKNSSVILTIVGLVIMAVLMARNVKGAMLIGIIITTIIGIPMGITKLNDVHVFSLPPIGNTFLALDFKGLLSHNGGGLIGAILTIFMVVITLSLVDLFDSLGTLVGTAQTSGMIDENGEAKNLRKSLFADAMATTLGGFLGTTTLATVVESAAGIAAGARTGLSNVVVSILFICSLFFSSLIGVVPSSATAPALIIVGVLMLSAVKEIDFSDFTEAVPAFFTIAMMPFTYSIANGIAVGMIFYPLMKVFTGKRKDVHPIMYIMAFLFILRFILMPD</sequence>
<reference evidence="10 11" key="1">
    <citation type="submission" date="2020-07" db="EMBL/GenBank/DDBJ databases">
        <title>Electron transfer.</title>
        <authorList>
            <person name="Huang L."/>
            <person name="Liu X."/>
            <person name="Zhou S."/>
        </authorList>
    </citation>
    <scope>NUCLEOTIDE SEQUENCE [LARGE SCALE GENOMIC DNA]</scope>
    <source>
        <strain evidence="10 11">Lx1</strain>
    </source>
</reference>
<keyword evidence="7 8" id="KW-0472">Membrane</keyword>
<dbReference type="Pfam" id="PF00860">
    <property type="entry name" value="Xan_ur_permease"/>
    <property type="match status" value="1"/>
</dbReference>
<keyword evidence="3 8" id="KW-0813">Transport</keyword>
<feature type="transmembrane region" description="Helical" evidence="9">
    <location>
        <begin position="275"/>
        <end position="292"/>
    </location>
</feature>
<feature type="transmembrane region" description="Helical" evidence="9">
    <location>
        <begin position="223"/>
        <end position="241"/>
    </location>
</feature>
<dbReference type="InterPro" id="IPR006043">
    <property type="entry name" value="NCS2"/>
</dbReference>
<feature type="transmembrane region" description="Helical" evidence="9">
    <location>
        <begin position="358"/>
        <end position="379"/>
    </location>
</feature>
<feature type="transmembrane region" description="Helical" evidence="9">
    <location>
        <begin position="162"/>
        <end position="186"/>
    </location>
</feature>
<dbReference type="PANTHER" id="PTHR43337:SF1">
    <property type="entry name" value="XANTHINE_URACIL PERMEASE C887.17-RELATED"/>
    <property type="match status" value="1"/>
</dbReference>
<keyword evidence="4 8" id="KW-1003">Cell membrane</keyword>
<dbReference type="GO" id="GO:0005886">
    <property type="term" value="C:plasma membrane"/>
    <property type="evidence" value="ECO:0007669"/>
    <property type="project" value="UniProtKB-SubCell"/>
</dbReference>
<comment type="similarity">
    <text evidence="2 8">Belongs to the nucleobase:cation symporter-2 (NCS2) (TC 2.A.40) family. Azg-like subfamily.</text>
</comment>
<evidence type="ECO:0000256" key="4">
    <source>
        <dbReference type="ARBA" id="ARBA00022475"/>
    </source>
</evidence>
<evidence type="ECO:0000256" key="5">
    <source>
        <dbReference type="ARBA" id="ARBA00022692"/>
    </source>
</evidence>
<dbReference type="Proteomes" id="UP000512286">
    <property type="component" value="Chromosome"/>
</dbReference>
<feature type="transmembrane region" description="Helical" evidence="9">
    <location>
        <begin position="414"/>
        <end position="441"/>
    </location>
</feature>
<evidence type="ECO:0000313" key="11">
    <source>
        <dbReference type="Proteomes" id="UP000512286"/>
    </source>
</evidence>
<evidence type="ECO:0000256" key="6">
    <source>
        <dbReference type="ARBA" id="ARBA00022989"/>
    </source>
</evidence>
<protein>
    <submittedName>
        <fullName evidence="10">NCS2 family permease</fullName>
    </submittedName>
</protein>
<evidence type="ECO:0000313" key="10">
    <source>
        <dbReference type="EMBL" id="QLY78671.1"/>
    </source>
</evidence>
<name>A0A7D6VYE8_9CLOT</name>
<dbReference type="AlphaFoldDB" id="A0A7D6VYE8"/>
<comment type="subcellular location">
    <subcellularLocation>
        <location evidence="1 8">Cell membrane</location>
        <topology evidence="1 8">Multi-pass membrane protein</topology>
    </subcellularLocation>
</comment>
<accession>A0A7D6VYE8</accession>
<dbReference type="PANTHER" id="PTHR43337">
    <property type="entry name" value="XANTHINE/URACIL PERMEASE C887.17-RELATED"/>
    <property type="match status" value="1"/>
</dbReference>
<dbReference type="PIRSF" id="PIRSF005353">
    <property type="entry name" value="PbuG"/>
    <property type="match status" value="1"/>
</dbReference>
<gene>
    <name evidence="10" type="ORF">HZF06_16500</name>
</gene>
<feature type="transmembrane region" description="Helical" evidence="9">
    <location>
        <begin position="77"/>
        <end position="98"/>
    </location>
</feature>
<keyword evidence="6 8" id="KW-1133">Transmembrane helix</keyword>
<evidence type="ECO:0000256" key="9">
    <source>
        <dbReference type="SAM" id="Phobius"/>
    </source>
</evidence>
<proteinExistence type="inferred from homology"/>
<feature type="transmembrane region" description="Helical" evidence="9">
    <location>
        <begin position="198"/>
        <end position="216"/>
    </location>
</feature>
<feature type="transmembrane region" description="Helical" evidence="9">
    <location>
        <begin position="453"/>
        <end position="470"/>
    </location>
</feature>
<dbReference type="KEGG" id="cint:HZF06_16500"/>
<evidence type="ECO:0000256" key="8">
    <source>
        <dbReference type="PIRNR" id="PIRNR005353"/>
    </source>
</evidence>
<evidence type="ECO:0000256" key="2">
    <source>
        <dbReference type="ARBA" id="ARBA00005697"/>
    </source>
</evidence>
<feature type="transmembrane region" description="Helical" evidence="9">
    <location>
        <begin position="31"/>
        <end position="52"/>
    </location>
</feature>